<proteinExistence type="predicted"/>
<evidence type="ECO:0000313" key="2">
    <source>
        <dbReference type="WBParaSite" id="SVE_0165900.1"/>
    </source>
</evidence>
<dbReference type="AlphaFoldDB" id="A0A0K0EYQ0"/>
<accession>A0A0K0EYQ0</accession>
<dbReference type="Proteomes" id="UP000035680">
    <property type="component" value="Unassembled WGS sequence"/>
</dbReference>
<dbReference type="STRING" id="75913.A0A0K0EYQ0"/>
<name>A0A0K0EYQ0_STRVS</name>
<organism evidence="1 2">
    <name type="scientific">Strongyloides venezuelensis</name>
    <name type="common">Threadworm</name>
    <dbReference type="NCBI Taxonomy" id="75913"/>
    <lineage>
        <taxon>Eukaryota</taxon>
        <taxon>Metazoa</taxon>
        <taxon>Ecdysozoa</taxon>
        <taxon>Nematoda</taxon>
        <taxon>Chromadorea</taxon>
        <taxon>Rhabditida</taxon>
        <taxon>Tylenchina</taxon>
        <taxon>Panagrolaimomorpha</taxon>
        <taxon>Strongyloidoidea</taxon>
        <taxon>Strongyloididae</taxon>
        <taxon>Strongyloides</taxon>
    </lineage>
</organism>
<reference evidence="1" key="1">
    <citation type="submission" date="2014-07" db="EMBL/GenBank/DDBJ databases">
        <authorList>
            <person name="Martin A.A"/>
            <person name="De Silva N."/>
        </authorList>
    </citation>
    <scope>NUCLEOTIDE SEQUENCE</scope>
</reference>
<dbReference type="WBParaSite" id="SVE_0165900.1">
    <property type="protein sequence ID" value="SVE_0165900.1"/>
    <property type="gene ID" value="SVE_0165900"/>
</dbReference>
<sequence length="135" mass="16039">MSELCTCFSGISDMLNNYRTNNILVINYEENYSYNLYNSSIKIDPNEKSQINTTHHFNWYMCMEDKGFNILQKSFNSQNKLYKLNRGSLIMNETFGSGILEYRDEVNDSMLIDTETYLTKFKRWLIGINWNAFQM</sequence>
<reference evidence="2" key="2">
    <citation type="submission" date="2015-08" db="UniProtKB">
        <authorList>
            <consortium name="WormBaseParasite"/>
        </authorList>
    </citation>
    <scope>IDENTIFICATION</scope>
</reference>
<evidence type="ECO:0000313" key="1">
    <source>
        <dbReference type="Proteomes" id="UP000035680"/>
    </source>
</evidence>
<protein>
    <submittedName>
        <fullName evidence="2">Uncharacterized protein</fullName>
    </submittedName>
</protein>
<keyword evidence="1" id="KW-1185">Reference proteome</keyword>